<dbReference type="SUPFAM" id="SSF52172">
    <property type="entry name" value="CheY-like"/>
    <property type="match status" value="1"/>
</dbReference>
<dbReference type="InterPro" id="IPR018060">
    <property type="entry name" value="HTH_AraC"/>
</dbReference>
<dbReference type="InterPro" id="IPR036890">
    <property type="entry name" value="HATPase_C_sf"/>
</dbReference>
<evidence type="ECO:0000256" key="13">
    <source>
        <dbReference type="SAM" id="Phobius"/>
    </source>
</evidence>
<dbReference type="GO" id="GO:0000155">
    <property type="term" value="F:phosphorelay sensor kinase activity"/>
    <property type="evidence" value="ECO:0007669"/>
    <property type="project" value="InterPro"/>
</dbReference>
<keyword evidence="3 12" id="KW-0597">Phosphoprotein</keyword>
<evidence type="ECO:0000259" key="15">
    <source>
        <dbReference type="PROSITE" id="PS50109"/>
    </source>
</evidence>
<evidence type="ECO:0000256" key="4">
    <source>
        <dbReference type="ARBA" id="ARBA00022679"/>
    </source>
</evidence>
<dbReference type="InterPro" id="IPR011006">
    <property type="entry name" value="CheY-like_superfamily"/>
</dbReference>
<dbReference type="Gene3D" id="1.10.287.130">
    <property type="match status" value="1"/>
</dbReference>
<keyword evidence="4" id="KW-0808">Transferase</keyword>
<feature type="transmembrane region" description="Helical" evidence="13">
    <location>
        <begin position="34"/>
        <end position="55"/>
    </location>
</feature>
<feature type="domain" description="Histidine kinase" evidence="15">
    <location>
        <begin position="218"/>
        <end position="433"/>
    </location>
</feature>
<dbReference type="SUPFAM" id="SSF46689">
    <property type="entry name" value="Homeodomain-like"/>
    <property type="match status" value="1"/>
</dbReference>
<dbReference type="Pfam" id="PF00072">
    <property type="entry name" value="Response_reg"/>
    <property type="match status" value="1"/>
</dbReference>
<dbReference type="PROSITE" id="PS01124">
    <property type="entry name" value="HTH_ARAC_FAMILY_2"/>
    <property type="match status" value="1"/>
</dbReference>
<dbReference type="PANTHER" id="PTHR43547:SF2">
    <property type="entry name" value="HYBRID SIGNAL TRANSDUCTION HISTIDINE KINASE C"/>
    <property type="match status" value="1"/>
</dbReference>
<dbReference type="Pfam" id="PF00512">
    <property type="entry name" value="HisKA"/>
    <property type="match status" value="1"/>
</dbReference>
<evidence type="ECO:0000313" key="17">
    <source>
        <dbReference type="EMBL" id="RIJ49136.1"/>
    </source>
</evidence>
<evidence type="ECO:0000256" key="9">
    <source>
        <dbReference type="ARBA" id="ARBA00023015"/>
    </source>
</evidence>
<evidence type="ECO:0000259" key="16">
    <source>
        <dbReference type="PROSITE" id="PS50110"/>
    </source>
</evidence>
<dbReference type="Proteomes" id="UP000265926">
    <property type="component" value="Unassembled WGS sequence"/>
</dbReference>
<name>A0A399SYQ8_9BACT</name>
<dbReference type="SUPFAM" id="SSF47384">
    <property type="entry name" value="Homodimeric domain of signal transducing histidine kinase"/>
    <property type="match status" value="1"/>
</dbReference>
<keyword evidence="18" id="KW-1185">Reference proteome</keyword>
<feature type="modified residue" description="4-aspartylphosphate" evidence="12">
    <location>
        <position position="516"/>
    </location>
</feature>
<feature type="transmembrane region" description="Helical" evidence="13">
    <location>
        <begin position="61"/>
        <end position="80"/>
    </location>
</feature>
<keyword evidence="9" id="KW-0805">Transcription regulation</keyword>
<dbReference type="InterPro" id="IPR003661">
    <property type="entry name" value="HisK_dim/P_dom"/>
</dbReference>
<feature type="transmembrane region" description="Helical" evidence="13">
    <location>
        <begin position="87"/>
        <end position="105"/>
    </location>
</feature>
<gene>
    <name evidence="17" type="ORF">D1614_06125</name>
</gene>
<keyword evidence="11" id="KW-0804">Transcription</keyword>
<dbReference type="Pfam" id="PF12833">
    <property type="entry name" value="HTH_18"/>
    <property type="match status" value="1"/>
</dbReference>
<keyword evidence="8" id="KW-0902">Two-component regulatory system</keyword>
<evidence type="ECO:0000259" key="14">
    <source>
        <dbReference type="PROSITE" id="PS01124"/>
    </source>
</evidence>
<comment type="catalytic activity">
    <reaction evidence="1">
        <text>ATP + protein L-histidine = ADP + protein N-phospho-L-histidine.</text>
        <dbReference type="EC" id="2.7.13.3"/>
    </reaction>
</comment>
<feature type="transmembrane region" description="Helical" evidence="13">
    <location>
        <begin position="169"/>
        <end position="190"/>
    </location>
</feature>
<dbReference type="SMART" id="SM00388">
    <property type="entry name" value="HisKA"/>
    <property type="match status" value="1"/>
</dbReference>
<protein>
    <recommendedName>
        <fullName evidence="2">histidine kinase</fullName>
        <ecNumber evidence="2">2.7.13.3</ecNumber>
    </recommendedName>
</protein>
<dbReference type="InterPro" id="IPR005467">
    <property type="entry name" value="His_kinase_dom"/>
</dbReference>
<dbReference type="SMART" id="SM00342">
    <property type="entry name" value="HTH_ARAC"/>
    <property type="match status" value="1"/>
</dbReference>
<dbReference type="Pfam" id="PF02518">
    <property type="entry name" value="HATPase_c"/>
    <property type="match status" value="1"/>
</dbReference>
<keyword evidence="6" id="KW-0418">Kinase</keyword>
<dbReference type="CDD" id="cd17574">
    <property type="entry name" value="REC_OmpR"/>
    <property type="match status" value="1"/>
</dbReference>
<dbReference type="CDD" id="cd00082">
    <property type="entry name" value="HisKA"/>
    <property type="match status" value="1"/>
</dbReference>
<dbReference type="SMART" id="SM00448">
    <property type="entry name" value="REC"/>
    <property type="match status" value="1"/>
</dbReference>
<dbReference type="EMBL" id="QWGR01000003">
    <property type="protein sequence ID" value="RIJ49136.1"/>
    <property type="molecule type" value="Genomic_DNA"/>
</dbReference>
<dbReference type="Gene3D" id="3.40.50.2300">
    <property type="match status" value="1"/>
</dbReference>
<dbReference type="SMART" id="SM00387">
    <property type="entry name" value="HATPase_c"/>
    <property type="match status" value="1"/>
</dbReference>
<dbReference type="GO" id="GO:0043565">
    <property type="term" value="F:sequence-specific DNA binding"/>
    <property type="evidence" value="ECO:0007669"/>
    <property type="project" value="InterPro"/>
</dbReference>
<dbReference type="SUPFAM" id="SSF55874">
    <property type="entry name" value="ATPase domain of HSP90 chaperone/DNA topoisomerase II/histidine kinase"/>
    <property type="match status" value="1"/>
</dbReference>
<evidence type="ECO:0000256" key="3">
    <source>
        <dbReference type="ARBA" id="ARBA00022553"/>
    </source>
</evidence>
<evidence type="ECO:0000256" key="11">
    <source>
        <dbReference type="ARBA" id="ARBA00023163"/>
    </source>
</evidence>
<dbReference type="GO" id="GO:0005524">
    <property type="term" value="F:ATP binding"/>
    <property type="evidence" value="ECO:0007669"/>
    <property type="project" value="UniProtKB-KW"/>
</dbReference>
<feature type="domain" description="HTH araC/xylS-type" evidence="14">
    <location>
        <begin position="615"/>
        <end position="714"/>
    </location>
</feature>
<evidence type="ECO:0000256" key="2">
    <source>
        <dbReference type="ARBA" id="ARBA00012438"/>
    </source>
</evidence>
<evidence type="ECO:0000313" key="18">
    <source>
        <dbReference type="Proteomes" id="UP000265926"/>
    </source>
</evidence>
<sequence>MSSTFLFFDKLDAKLEGIIGRQHLSYTEEVAKKYMLTQGAVAITGLSMVLVLSWIIGAKMLAEFCLVYIPFMFVASYLFFRARKMSLLIFVFKIAMILISSIYIIRMGGLLTCGGLFLFSIQAVTSTVILRDLRKIITVSIIFAVVMILLVVFEPLFPVRYALNPQQNAIAFAASIVLITGYIFFFSLYATNLYAKQEQRETQRQKELNDAKTRLYTNITHEFRTPLTVILGLADTVKFGQQNHIEQKMDTIIRNGKNLLQLVDQMLDLSKVESGKLSVDMIHANIIPFLKYIFQLQEFYAEEKCINMSFFSDNLSYELDFDPEKTAAVVGNLLNNAIKYTSEGGNVQMKVMARSDSLYLEVCDDGIGIPSEKMERIFDRFYQVDDKNTRKAGGAGIGLALTRELVNLMNGTISVKSIAGEETVFTVQLPVRHEFKKAEFNLHKQTLESETNDTFNDVAEIGDGAKKRLEIVEDNTDVVAYMKACYERHFHIFVAKDGWEGYKLALDEVPDIIVSDVMMPGMDGFELCRKLKNDYRTSHIPVILLTAKADITSRIEGLEQGADAYVVKPFNQLELLVRMQKLLELRRNLFRRYSNGNGMEFSSDPIIQREDAFFKRLNESINKNLGDEHYDIHKLCEDMAMSKSQLYRKFKALTNQSAAKYIRQVRMKKARELLQTSNMNITEVGYEVGMKSLSTFSQLFKDEFGESPRQFLNHQKVNGNGKLQ</sequence>
<dbReference type="Gene3D" id="1.10.10.60">
    <property type="entry name" value="Homeodomain-like"/>
    <property type="match status" value="1"/>
</dbReference>
<accession>A0A399SYQ8</accession>
<dbReference type="PROSITE" id="PS00041">
    <property type="entry name" value="HTH_ARAC_FAMILY_1"/>
    <property type="match status" value="1"/>
</dbReference>
<feature type="transmembrane region" description="Helical" evidence="13">
    <location>
        <begin position="137"/>
        <end position="157"/>
    </location>
</feature>
<dbReference type="PROSITE" id="PS50109">
    <property type="entry name" value="HIS_KIN"/>
    <property type="match status" value="1"/>
</dbReference>
<dbReference type="InterPro" id="IPR018062">
    <property type="entry name" value="HTH_AraC-typ_CS"/>
</dbReference>
<keyword evidence="10" id="KW-0238">DNA-binding</keyword>
<dbReference type="OrthoDB" id="717811at2"/>
<dbReference type="InterPro" id="IPR004358">
    <property type="entry name" value="Sig_transdc_His_kin-like_C"/>
</dbReference>
<comment type="caution">
    <text evidence="17">The sequence shown here is derived from an EMBL/GenBank/DDBJ whole genome shotgun (WGS) entry which is preliminary data.</text>
</comment>
<keyword evidence="5" id="KW-0547">Nucleotide-binding</keyword>
<evidence type="ECO:0000256" key="12">
    <source>
        <dbReference type="PROSITE-ProRule" id="PRU00169"/>
    </source>
</evidence>
<dbReference type="Gene3D" id="3.30.565.10">
    <property type="entry name" value="Histidine kinase-like ATPase, C-terminal domain"/>
    <property type="match status" value="1"/>
</dbReference>
<dbReference type="AlphaFoldDB" id="A0A399SYQ8"/>
<evidence type="ECO:0000256" key="7">
    <source>
        <dbReference type="ARBA" id="ARBA00022840"/>
    </source>
</evidence>
<evidence type="ECO:0000256" key="1">
    <source>
        <dbReference type="ARBA" id="ARBA00000085"/>
    </source>
</evidence>
<dbReference type="FunFam" id="3.30.565.10:FF:000037">
    <property type="entry name" value="Hybrid sensor histidine kinase/response regulator"/>
    <property type="match status" value="1"/>
</dbReference>
<dbReference type="PRINTS" id="PR00344">
    <property type="entry name" value="BCTRLSENSOR"/>
</dbReference>
<proteinExistence type="predicted"/>
<dbReference type="PANTHER" id="PTHR43547">
    <property type="entry name" value="TWO-COMPONENT HISTIDINE KINASE"/>
    <property type="match status" value="1"/>
</dbReference>
<evidence type="ECO:0000256" key="5">
    <source>
        <dbReference type="ARBA" id="ARBA00022741"/>
    </source>
</evidence>
<dbReference type="EC" id="2.7.13.3" evidence="2"/>
<keyword evidence="7" id="KW-0067">ATP-binding</keyword>
<dbReference type="PROSITE" id="PS50110">
    <property type="entry name" value="RESPONSE_REGULATORY"/>
    <property type="match status" value="1"/>
</dbReference>
<keyword evidence="13" id="KW-0472">Membrane</keyword>
<reference evidence="17 18" key="1">
    <citation type="submission" date="2018-08" db="EMBL/GenBank/DDBJ databases">
        <title>Pallidiluteibacterium maritimus gen. nov., sp. nov., isolated from coastal sediment.</title>
        <authorList>
            <person name="Zhou L.Y."/>
        </authorList>
    </citation>
    <scope>NUCLEOTIDE SEQUENCE [LARGE SCALE GENOMIC DNA]</scope>
    <source>
        <strain evidence="17 18">XSD2</strain>
    </source>
</reference>
<dbReference type="GO" id="GO:0003700">
    <property type="term" value="F:DNA-binding transcription factor activity"/>
    <property type="evidence" value="ECO:0007669"/>
    <property type="project" value="InterPro"/>
</dbReference>
<organism evidence="17 18">
    <name type="scientific">Maribellus luteus</name>
    <dbReference type="NCBI Taxonomy" id="2305463"/>
    <lineage>
        <taxon>Bacteria</taxon>
        <taxon>Pseudomonadati</taxon>
        <taxon>Bacteroidota</taxon>
        <taxon>Bacteroidia</taxon>
        <taxon>Marinilabiliales</taxon>
        <taxon>Prolixibacteraceae</taxon>
        <taxon>Maribellus</taxon>
    </lineage>
</organism>
<dbReference type="InterPro" id="IPR003594">
    <property type="entry name" value="HATPase_dom"/>
</dbReference>
<keyword evidence="13" id="KW-1133">Transmembrane helix</keyword>
<evidence type="ECO:0000256" key="6">
    <source>
        <dbReference type="ARBA" id="ARBA00022777"/>
    </source>
</evidence>
<keyword evidence="13" id="KW-0812">Transmembrane</keyword>
<evidence type="ECO:0000256" key="8">
    <source>
        <dbReference type="ARBA" id="ARBA00023012"/>
    </source>
</evidence>
<dbReference type="RefSeq" id="WP_119437022.1">
    <property type="nucleotide sequence ID" value="NZ_QWGR01000003.1"/>
</dbReference>
<feature type="transmembrane region" description="Helical" evidence="13">
    <location>
        <begin position="111"/>
        <end position="130"/>
    </location>
</feature>
<dbReference type="InterPro" id="IPR036097">
    <property type="entry name" value="HisK_dim/P_sf"/>
</dbReference>
<evidence type="ECO:0000256" key="10">
    <source>
        <dbReference type="ARBA" id="ARBA00023125"/>
    </source>
</evidence>
<feature type="domain" description="Response regulatory" evidence="16">
    <location>
        <begin position="468"/>
        <end position="583"/>
    </location>
</feature>
<dbReference type="InterPro" id="IPR009057">
    <property type="entry name" value="Homeodomain-like_sf"/>
</dbReference>
<dbReference type="InterPro" id="IPR001789">
    <property type="entry name" value="Sig_transdc_resp-reg_receiver"/>
</dbReference>